<dbReference type="EMBL" id="CADCVH010000079">
    <property type="protein sequence ID" value="CAA9461899.1"/>
    <property type="molecule type" value="Genomic_DNA"/>
</dbReference>
<sequence length="128" mass="14162">MRPRRFCQARLQPGGALFVAEFGTDVRQRRTGIKSQAKSDGLRLLRAIDETQAHGQEGSRVDPTRAAHEAGLDVGDVGSDRYHRALGYLLEEAALAGDDHTAFDVGEEHPHGYALYFFTRRALQLLEG</sequence>
<proteinExistence type="predicted"/>
<name>A0A6J4R3P1_9ACTN</name>
<protein>
    <submittedName>
        <fullName evidence="1">Uncharacterized protein</fullName>
    </submittedName>
</protein>
<dbReference type="AlphaFoldDB" id="A0A6J4R3P1"/>
<reference evidence="1" key="1">
    <citation type="submission" date="2020-02" db="EMBL/GenBank/DDBJ databases">
        <authorList>
            <person name="Meier V. D."/>
        </authorList>
    </citation>
    <scope>NUCLEOTIDE SEQUENCE</scope>
    <source>
        <strain evidence="1">AVDCRST_MAG02</strain>
    </source>
</reference>
<organism evidence="1">
    <name type="scientific">uncultured Rubrobacteraceae bacterium</name>
    <dbReference type="NCBI Taxonomy" id="349277"/>
    <lineage>
        <taxon>Bacteria</taxon>
        <taxon>Bacillati</taxon>
        <taxon>Actinomycetota</taxon>
        <taxon>Rubrobacteria</taxon>
        <taxon>Rubrobacterales</taxon>
        <taxon>Rubrobacteraceae</taxon>
        <taxon>environmental samples</taxon>
    </lineage>
</organism>
<evidence type="ECO:0000313" key="1">
    <source>
        <dbReference type="EMBL" id="CAA9461899.1"/>
    </source>
</evidence>
<accession>A0A6J4R3P1</accession>
<gene>
    <name evidence="1" type="ORF">AVDCRST_MAG02-3121</name>
</gene>